<protein>
    <submittedName>
        <fullName evidence="1">Uncharacterized protein</fullName>
    </submittedName>
</protein>
<gene>
    <name evidence="1" type="ORF">WKI67_40405</name>
</gene>
<keyword evidence="2" id="KW-1185">Reference proteome</keyword>
<name>A0ACC6Q7A7_9ACTN</name>
<reference evidence="1" key="1">
    <citation type="submission" date="2024-03" db="EMBL/GenBank/DDBJ databases">
        <title>Novel Streptomyces species of biotechnological and ecological value are a feature of Machair soil.</title>
        <authorList>
            <person name="Prole J.R."/>
            <person name="Goodfellow M."/>
            <person name="Allenby N."/>
            <person name="Ward A.C."/>
        </authorList>
    </citation>
    <scope>NUCLEOTIDE SEQUENCE</scope>
    <source>
        <strain evidence="1">MS2.AVA.5</strain>
    </source>
</reference>
<sequence>MSDARAELSLEKVFLSDVEIHRQSPFAKAADLRARVLFHVLLSDVLLIGDSQCLNTPLFRALVDPREAEVAARNEAVRADLGTLLDGGRIRVARRDGQSLDAVRASQKLRDVEHVPSAGYAEDMGRRTAAHPVSYQLDTVAAAFKAGVLALVEQELRDAGGETRRTLEAAHAFMSGEKPLFFKAIRDWEDAFRDASGGRTPEVILALGAVDRAAGEAYRQALPTVLGACTAAPRGAQAAIGSSTARVVQEQNALPAGMLDEFLLGRLPVEVFLEATEQPSRNAMVHELALLRRGDGPDPARLGEAVTEFSAWMQEAFIRTFRDTDERAREVLAGKQNLMRFAVSEDETTGALGAGLDVWSTDGTREDYLDVQVLDRSVPDANGVAGTEPMDERRMRRRLVQGSAVGGARPSAVASAAV</sequence>
<proteinExistence type="predicted"/>
<accession>A0ACC6Q7A7</accession>
<evidence type="ECO:0000313" key="2">
    <source>
        <dbReference type="Proteomes" id="UP001377168"/>
    </source>
</evidence>
<dbReference type="Proteomes" id="UP001377168">
    <property type="component" value="Unassembled WGS sequence"/>
</dbReference>
<evidence type="ECO:0000313" key="1">
    <source>
        <dbReference type="EMBL" id="MEJ8639620.1"/>
    </source>
</evidence>
<comment type="caution">
    <text evidence="1">The sequence shown here is derived from an EMBL/GenBank/DDBJ whole genome shotgun (WGS) entry which is preliminary data.</text>
</comment>
<organism evidence="1 2">
    <name type="scientific">Streptomyces achmelvichensis</name>
    <dbReference type="NCBI Taxonomy" id="3134111"/>
    <lineage>
        <taxon>Bacteria</taxon>
        <taxon>Bacillati</taxon>
        <taxon>Actinomycetota</taxon>
        <taxon>Actinomycetes</taxon>
        <taxon>Kitasatosporales</taxon>
        <taxon>Streptomycetaceae</taxon>
        <taxon>Streptomyces</taxon>
    </lineage>
</organism>
<dbReference type="EMBL" id="JBBKAJ010000022">
    <property type="protein sequence ID" value="MEJ8639620.1"/>
    <property type="molecule type" value="Genomic_DNA"/>
</dbReference>